<comment type="caution">
    <text evidence="3">The sequence shown here is derived from an EMBL/GenBank/DDBJ whole genome shotgun (WGS) entry which is preliminary data.</text>
</comment>
<sequence>MRSNLIKILLIAVSLYAIIYPFITEPPEKPEPVEVPEVIVEIPEVELPEQPLHDVQLPDFASIKDIATKKKTFFDFIKPHVEAENKVILQQRASIEIALMMLQFDESLSDVQIERVKTIFQLYKIDQEEITVQSLKLALDRVDIIPKELALMQAANESAWGTSRFARIGLNFFGQWCYRAGCGMIPKRRADEAAHEVAAFKSVRASVTSYFRNINTHDAYRELRAVRAQLRADKKEIIATALTPGLMSYSERGQDYIEELNDMIRHNKAYFDEE</sequence>
<accession>A0A0C1QRA4</accession>
<dbReference type="GO" id="GO:0004040">
    <property type="term" value="F:amidase activity"/>
    <property type="evidence" value="ECO:0007669"/>
    <property type="project" value="InterPro"/>
</dbReference>
<dbReference type="Proteomes" id="UP000031327">
    <property type="component" value="Unassembled WGS sequence"/>
</dbReference>
<reference evidence="3 4" key="1">
    <citation type="submission" date="2014-12" db="EMBL/GenBank/DDBJ databases">
        <title>Draft Genome Sequence of Pseudoalteromonas luteoviolacea HI1.</title>
        <authorList>
            <person name="Asahina A.Y."/>
            <person name="Hadfield M.G."/>
        </authorList>
    </citation>
    <scope>NUCLEOTIDE SEQUENCE [LARGE SCALE GENOMIC DNA]</scope>
    <source>
        <strain evidence="3 4">HI1</strain>
    </source>
</reference>
<dbReference type="RefSeq" id="WP_039609328.1">
    <property type="nucleotide sequence ID" value="NZ_JWIC01000005.1"/>
</dbReference>
<evidence type="ECO:0000313" key="4">
    <source>
        <dbReference type="Proteomes" id="UP000031327"/>
    </source>
</evidence>
<dbReference type="InterPro" id="IPR053195">
    <property type="entry name" value="Bax-like"/>
</dbReference>
<name>A0A0C1QRA4_9GAMM</name>
<gene>
    <name evidence="3" type="ORF">JF50_10250</name>
</gene>
<dbReference type="PANTHER" id="PTHR40572:SF1">
    <property type="entry name" value="PROTEIN BAX"/>
    <property type="match status" value="1"/>
</dbReference>
<dbReference type="Gene3D" id="1.10.530.10">
    <property type="match status" value="1"/>
</dbReference>
<proteinExistence type="predicted"/>
<dbReference type="Pfam" id="PF01832">
    <property type="entry name" value="Glucosaminidase"/>
    <property type="match status" value="1"/>
</dbReference>
<evidence type="ECO:0000259" key="2">
    <source>
        <dbReference type="Pfam" id="PF01832"/>
    </source>
</evidence>
<dbReference type="OrthoDB" id="9788155at2"/>
<dbReference type="PANTHER" id="PTHR40572">
    <property type="entry name" value="PROTEIN BAX"/>
    <property type="match status" value="1"/>
</dbReference>
<keyword evidence="1" id="KW-1133">Transmembrane helix</keyword>
<feature type="transmembrane region" description="Helical" evidence="1">
    <location>
        <begin position="5"/>
        <end position="23"/>
    </location>
</feature>
<keyword evidence="1" id="KW-0812">Transmembrane</keyword>
<feature type="domain" description="Mannosyl-glycoprotein endo-beta-N-acetylglucosamidase-like" evidence="2">
    <location>
        <begin position="137"/>
        <end position="268"/>
    </location>
</feature>
<evidence type="ECO:0000256" key="1">
    <source>
        <dbReference type="SAM" id="Phobius"/>
    </source>
</evidence>
<dbReference type="AlphaFoldDB" id="A0A0C1QRA4"/>
<organism evidence="3 4">
    <name type="scientific">Pseudoalteromonas luteoviolacea</name>
    <dbReference type="NCBI Taxonomy" id="43657"/>
    <lineage>
        <taxon>Bacteria</taxon>
        <taxon>Pseudomonadati</taxon>
        <taxon>Pseudomonadota</taxon>
        <taxon>Gammaproteobacteria</taxon>
        <taxon>Alteromonadales</taxon>
        <taxon>Pseudoalteromonadaceae</taxon>
        <taxon>Pseudoalteromonas</taxon>
    </lineage>
</organism>
<protein>
    <submittedName>
        <fullName evidence="3">Glucosaminidase</fullName>
    </submittedName>
</protein>
<dbReference type="EMBL" id="JWIC01000005">
    <property type="protein sequence ID" value="KID57557.1"/>
    <property type="molecule type" value="Genomic_DNA"/>
</dbReference>
<dbReference type="InterPro" id="IPR002901">
    <property type="entry name" value="MGlyc_endo_b_GlcNAc-like_dom"/>
</dbReference>
<keyword evidence="1" id="KW-0472">Membrane</keyword>
<evidence type="ECO:0000313" key="3">
    <source>
        <dbReference type="EMBL" id="KID57557.1"/>
    </source>
</evidence>